<dbReference type="AlphaFoldDB" id="A0A857NB13"/>
<dbReference type="Gene3D" id="3.40.30.10">
    <property type="entry name" value="Glutaredoxin"/>
    <property type="match status" value="1"/>
</dbReference>
<name>A0A857NB13_9BACT</name>
<accession>A0A857NB13</accession>
<dbReference type="InterPro" id="IPR013766">
    <property type="entry name" value="Thioredoxin_domain"/>
</dbReference>
<dbReference type="RefSeq" id="WP_161931520.1">
    <property type="nucleotide sequence ID" value="NZ_CP047901.1"/>
</dbReference>
<gene>
    <name evidence="2" type="ORF">MICH65_0141</name>
</gene>
<protein>
    <recommendedName>
        <fullName evidence="1">Thioredoxin domain-containing protein</fullName>
    </recommendedName>
</protein>
<evidence type="ECO:0000259" key="1">
    <source>
        <dbReference type="PROSITE" id="PS51352"/>
    </source>
</evidence>
<dbReference type="CDD" id="cd02947">
    <property type="entry name" value="TRX_family"/>
    <property type="match status" value="1"/>
</dbReference>
<evidence type="ECO:0000313" key="2">
    <source>
        <dbReference type="EMBL" id="QHO63122.1"/>
    </source>
</evidence>
<dbReference type="PROSITE" id="PS51352">
    <property type="entry name" value="THIOREDOXIN_2"/>
    <property type="match status" value="1"/>
</dbReference>
<feature type="domain" description="Thioredoxin" evidence="1">
    <location>
        <begin position="1"/>
        <end position="89"/>
    </location>
</feature>
<dbReference type="EMBL" id="CP047901">
    <property type="protein sequence ID" value="QHO63122.1"/>
    <property type="molecule type" value="Genomic_DNA"/>
</dbReference>
<dbReference type="KEGG" id="caqa:MICH65_0141"/>
<organism evidence="2 3">
    <name type="scientific">Candidatus Chazhemtobacterium aquaticus</name>
    <dbReference type="NCBI Taxonomy" id="2715735"/>
    <lineage>
        <taxon>Bacteria</taxon>
        <taxon>Candidatus Chazhemtobacteraceae</taxon>
        <taxon>Candidatus Chazhemtobacterium</taxon>
    </lineage>
</organism>
<dbReference type="Proteomes" id="UP000463983">
    <property type="component" value="Chromosome"/>
</dbReference>
<dbReference type="Pfam" id="PF00085">
    <property type="entry name" value="Thioredoxin"/>
    <property type="match status" value="1"/>
</dbReference>
<sequence length="90" mass="10904">MKVLKFGAVWCNGCLVMRPRWEEIEKENPWLVTEYYDFDEDKEMVERYKVEMGRLPVFVFLDKRGEEILRLSGEVEKEKLVETIEQNKEK</sequence>
<dbReference type="SUPFAM" id="SSF52833">
    <property type="entry name" value="Thioredoxin-like"/>
    <property type="match status" value="1"/>
</dbReference>
<keyword evidence="3" id="KW-1185">Reference proteome</keyword>
<proteinExistence type="predicted"/>
<evidence type="ECO:0000313" key="3">
    <source>
        <dbReference type="Proteomes" id="UP000463983"/>
    </source>
</evidence>
<dbReference type="InterPro" id="IPR036249">
    <property type="entry name" value="Thioredoxin-like_sf"/>
</dbReference>
<reference evidence="3" key="1">
    <citation type="journal article" date="2020" name="Microorganisms">
        <title>Complete Genome of a Member of a New Bacterial Lineage in the Microgenomates Group Reveals an Unusual Nucleotide Composition Disparity Between Two Strands of DNA and Limited Metabolic Potential.</title>
        <authorList>
            <person name="Kadnikov V.V."/>
            <person name="Mardanov A.V."/>
            <person name="Beletsky A.V."/>
            <person name="Karnachuk O.V."/>
            <person name="Ravin N.V."/>
        </authorList>
    </citation>
    <scope>NUCLEOTIDE SEQUENCE [LARGE SCALE GENOMIC DNA]</scope>
</reference>